<dbReference type="SUPFAM" id="SSF55729">
    <property type="entry name" value="Acyl-CoA N-acyltransferases (Nat)"/>
    <property type="match status" value="1"/>
</dbReference>
<dbReference type="InterPro" id="IPR000182">
    <property type="entry name" value="GNAT_dom"/>
</dbReference>
<name>A0AA92C636_RHIRH</name>
<comment type="caution">
    <text evidence="2">The sequence shown here is derived from an EMBL/GenBank/DDBJ whole genome shotgun (WGS) entry which is preliminary data.</text>
</comment>
<dbReference type="InterPro" id="IPR051531">
    <property type="entry name" value="N-acetyltransferase"/>
</dbReference>
<proteinExistence type="predicted"/>
<protein>
    <recommendedName>
        <fullName evidence="1">N-acetyltransferase domain-containing protein</fullName>
    </recommendedName>
</protein>
<dbReference type="Gene3D" id="3.40.630.30">
    <property type="match status" value="1"/>
</dbReference>
<evidence type="ECO:0000313" key="2">
    <source>
        <dbReference type="EMBL" id="PVE56595.1"/>
    </source>
</evidence>
<dbReference type="InterPro" id="IPR016181">
    <property type="entry name" value="Acyl_CoA_acyltransferase"/>
</dbReference>
<sequence length="206" mass="23284">MRQRFRLAGCSDAETRVASTNVSRMMRSMNKVATYPAMLTSRRLLLRPLKITDAAGLARMTNDPLVTRNLLKTAMPFTTADARELILRARKKKSPVWAIDTGQLVGLIGLVGEFGYWLGRSAWGRGFASEAARLVINHAFECLEIDALHASPIADNKASRHLLEKLGFQRNGIARAFCCQRSRVVPLIRYKLERLTWEKAQSRDRR</sequence>
<dbReference type="PROSITE" id="PS51186">
    <property type="entry name" value="GNAT"/>
    <property type="match status" value="1"/>
</dbReference>
<dbReference type="Pfam" id="PF13302">
    <property type="entry name" value="Acetyltransf_3"/>
    <property type="match status" value="1"/>
</dbReference>
<evidence type="ECO:0000313" key="3">
    <source>
        <dbReference type="Proteomes" id="UP000244335"/>
    </source>
</evidence>
<evidence type="ECO:0000259" key="1">
    <source>
        <dbReference type="PROSITE" id="PS51186"/>
    </source>
</evidence>
<dbReference type="EMBL" id="QDFR01000001">
    <property type="protein sequence ID" value="PVE56595.1"/>
    <property type="molecule type" value="Genomic_DNA"/>
</dbReference>
<dbReference type="PANTHER" id="PTHR43792">
    <property type="entry name" value="GNAT FAMILY, PUTATIVE (AFU_ORTHOLOGUE AFUA_3G00765)-RELATED-RELATED"/>
    <property type="match status" value="1"/>
</dbReference>
<organism evidence="2 3">
    <name type="scientific">Rhizobium rhizogenes</name>
    <name type="common">Agrobacterium rhizogenes</name>
    <dbReference type="NCBI Taxonomy" id="359"/>
    <lineage>
        <taxon>Bacteria</taxon>
        <taxon>Pseudomonadati</taxon>
        <taxon>Pseudomonadota</taxon>
        <taxon>Alphaproteobacteria</taxon>
        <taxon>Hyphomicrobiales</taxon>
        <taxon>Rhizobiaceae</taxon>
        <taxon>Rhizobium/Agrobacterium group</taxon>
        <taxon>Rhizobium</taxon>
    </lineage>
</organism>
<feature type="domain" description="N-acetyltransferase" evidence="1">
    <location>
        <begin position="44"/>
        <end position="198"/>
    </location>
</feature>
<reference evidence="2 3" key="1">
    <citation type="submission" date="2018-04" db="EMBL/GenBank/DDBJ databases">
        <authorList>
            <person name="Hagen T."/>
        </authorList>
    </citation>
    <scope>NUCLEOTIDE SEQUENCE [LARGE SCALE GENOMIC DNA]</scope>
    <source>
        <strain evidence="2 3">TPD7009</strain>
    </source>
</reference>
<dbReference type="AlphaFoldDB" id="A0AA92C636"/>
<dbReference type="GO" id="GO:0016747">
    <property type="term" value="F:acyltransferase activity, transferring groups other than amino-acyl groups"/>
    <property type="evidence" value="ECO:0007669"/>
    <property type="project" value="InterPro"/>
</dbReference>
<accession>A0AA92C636</accession>
<dbReference type="Proteomes" id="UP000244335">
    <property type="component" value="Unassembled WGS sequence"/>
</dbReference>
<gene>
    <name evidence="2" type="ORF">DC430_02110</name>
</gene>